<accession>A0AAU7WBN2</accession>
<reference evidence="3" key="1">
    <citation type="submission" date="2024-05" db="EMBL/GenBank/DDBJ databases">
        <authorList>
            <person name="Yu L."/>
        </authorList>
    </citation>
    <scope>NUCLEOTIDE SEQUENCE</scope>
    <source>
        <strain evidence="3">G08B096</strain>
    </source>
</reference>
<dbReference type="RefSeq" id="WP_350349130.1">
    <property type="nucleotide sequence ID" value="NZ_CP158374.1"/>
</dbReference>
<evidence type="ECO:0008006" key="4">
    <source>
        <dbReference type="Google" id="ProtNLM"/>
    </source>
</evidence>
<feature type="transmembrane region" description="Helical" evidence="2">
    <location>
        <begin position="238"/>
        <end position="264"/>
    </location>
</feature>
<feature type="region of interest" description="Disordered" evidence="1">
    <location>
        <begin position="1"/>
        <end position="69"/>
    </location>
</feature>
<feature type="compositionally biased region" description="Basic and acidic residues" evidence="1">
    <location>
        <begin position="1"/>
        <end position="14"/>
    </location>
</feature>
<sequence>MTSTDGRDAGRDEPVDAGATPPEEHVEDTPVTDASTDESRLAAGEPAAGEPSGATRVTETESVVETDDGAVVQDTVVIESDPDADAQARLDAAVQRANAVDVASDDATPEPVPADSVRRETYVPPAAAGAGLGAATLAGEQPAYQAPQTVYVQAPTPPKARSNRGFGVLVALLGTVAFAALYAGVAYLLISYYGVGRGDGADAFVGFVMQPVYWVPVIAFFIGFAVLTVIVNRGGWWAYAVFGLLVAVFVYFSYIGAALLTVSAWTLTPEQAVDFVNQRWLDPFAVASFIIAREIPIWLGGWIAARGRTVTERNRLAMEAYDRELAAGPRPIR</sequence>
<keyword evidence="2" id="KW-0812">Transmembrane</keyword>
<keyword evidence="2" id="KW-0472">Membrane</keyword>
<keyword evidence="2" id="KW-1133">Transmembrane helix</keyword>
<name>A0AAU7WBN2_9MICO</name>
<gene>
    <name evidence="3" type="ORF">ABIQ69_04110</name>
</gene>
<protein>
    <recommendedName>
        <fullName evidence="4">ABC transporter</fullName>
    </recommendedName>
</protein>
<organism evidence="3">
    <name type="scientific">Agromyces sp. G08B096</name>
    <dbReference type="NCBI Taxonomy" id="3156399"/>
    <lineage>
        <taxon>Bacteria</taxon>
        <taxon>Bacillati</taxon>
        <taxon>Actinomycetota</taxon>
        <taxon>Actinomycetes</taxon>
        <taxon>Micrococcales</taxon>
        <taxon>Microbacteriaceae</taxon>
        <taxon>Agromyces</taxon>
    </lineage>
</organism>
<dbReference type="EMBL" id="CP158374">
    <property type="protein sequence ID" value="XBX83114.1"/>
    <property type="molecule type" value="Genomic_DNA"/>
</dbReference>
<feature type="transmembrane region" description="Helical" evidence="2">
    <location>
        <begin position="213"/>
        <end position="231"/>
    </location>
</feature>
<dbReference type="AlphaFoldDB" id="A0AAU7WBN2"/>
<evidence type="ECO:0000256" key="1">
    <source>
        <dbReference type="SAM" id="MobiDB-lite"/>
    </source>
</evidence>
<proteinExistence type="predicted"/>
<feature type="compositionally biased region" description="Low complexity" evidence="1">
    <location>
        <begin position="42"/>
        <end position="54"/>
    </location>
</feature>
<feature type="transmembrane region" description="Helical" evidence="2">
    <location>
        <begin position="284"/>
        <end position="305"/>
    </location>
</feature>
<feature type="transmembrane region" description="Helical" evidence="2">
    <location>
        <begin position="166"/>
        <end position="193"/>
    </location>
</feature>
<evidence type="ECO:0000313" key="3">
    <source>
        <dbReference type="EMBL" id="XBX83114.1"/>
    </source>
</evidence>
<evidence type="ECO:0000256" key="2">
    <source>
        <dbReference type="SAM" id="Phobius"/>
    </source>
</evidence>